<keyword evidence="1" id="KW-0812">Transmembrane</keyword>
<gene>
    <name evidence="2" type="ORF">JHC10_10475</name>
    <name evidence="3" type="ORF">JHC11_14200</name>
</gene>
<reference evidence="3 5" key="1">
    <citation type="submission" date="2020-09" db="EMBL/GenBank/DDBJ databases">
        <title>Draft Genomes of Bacterial Isolates from North Pond Shallow Sediments.</title>
        <authorList>
            <person name="Kiel Reese B."/>
            <person name="Mullis M."/>
            <person name="Weisend R.E."/>
        </authorList>
    </citation>
    <scope>NUCLEOTIDE SEQUENCE</scope>
    <source>
        <strain evidence="3">KJE-2</strain>
        <strain evidence="2 5">KJE-3</strain>
    </source>
</reference>
<accession>A0A8I1KIL7</accession>
<evidence type="ECO:0000313" key="4">
    <source>
        <dbReference type="Proteomes" id="UP000621390"/>
    </source>
</evidence>
<evidence type="ECO:0000313" key="3">
    <source>
        <dbReference type="EMBL" id="MBJ7317147.1"/>
    </source>
</evidence>
<keyword evidence="1" id="KW-1133">Transmembrane helix</keyword>
<evidence type="ECO:0000313" key="5">
    <source>
        <dbReference type="Proteomes" id="UP000655994"/>
    </source>
</evidence>
<dbReference type="AlphaFoldDB" id="A0A8I1KIL7"/>
<keyword evidence="1" id="KW-0472">Membrane</keyword>
<comment type="caution">
    <text evidence="3">The sequence shown here is derived from an EMBL/GenBank/DDBJ whole genome shotgun (WGS) entry which is preliminary data.</text>
</comment>
<dbReference type="EMBL" id="JAEMOP010000009">
    <property type="protein sequence ID" value="MBJ7317147.1"/>
    <property type="molecule type" value="Genomic_DNA"/>
</dbReference>
<feature type="transmembrane region" description="Helical" evidence="1">
    <location>
        <begin position="72"/>
        <end position="93"/>
    </location>
</feature>
<protein>
    <recommendedName>
        <fullName evidence="6">DUF5056 domain-containing protein</fullName>
    </recommendedName>
</protein>
<sequence>MSAPEHDALNDLLSYKTSLVDESFTEQTLSSIRKSEKKRRILVLLAFMSALLVAAALWVVSGNQILTPVRSFMAQSPYLLTLAIVAFCSITFWSTQQRS</sequence>
<organism evidence="3 4">
    <name type="scientific">Idiomarina abyssalis</name>
    <dbReference type="NCBI Taxonomy" id="86102"/>
    <lineage>
        <taxon>Bacteria</taxon>
        <taxon>Pseudomonadati</taxon>
        <taxon>Pseudomonadota</taxon>
        <taxon>Gammaproteobacteria</taxon>
        <taxon>Alteromonadales</taxon>
        <taxon>Idiomarinaceae</taxon>
        <taxon>Idiomarina</taxon>
    </lineage>
</organism>
<dbReference type="EMBL" id="JAEMOS010000032">
    <property type="protein sequence ID" value="MBJ7267362.1"/>
    <property type="molecule type" value="Genomic_DNA"/>
</dbReference>
<evidence type="ECO:0008006" key="6">
    <source>
        <dbReference type="Google" id="ProtNLM"/>
    </source>
</evidence>
<dbReference type="Proteomes" id="UP000621390">
    <property type="component" value="Unassembled WGS sequence"/>
</dbReference>
<dbReference type="RefSeq" id="WP_199494724.1">
    <property type="nucleotide sequence ID" value="NZ_JAEMOO010000009.1"/>
</dbReference>
<feature type="transmembrane region" description="Helical" evidence="1">
    <location>
        <begin position="41"/>
        <end position="60"/>
    </location>
</feature>
<evidence type="ECO:0000313" key="2">
    <source>
        <dbReference type="EMBL" id="MBJ7267362.1"/>
    </source>
</evidence>
<name>A0A8I1KIL7_9GAMM</name>
<evidence type="ECO:0000256" key="1">
    <source>
        <dbReference type="SAM" id="Phobius"/>
    </source>
</evidence>
<dbReference type="Proteomes" id="UP000655994">
    <property type="component" value="Unassembled WGS sequence"/>
</dbReference>
<proteinExistence type="predicted"/>
<keyword evidence="5" id="KW-1185">Reference proteome</keyword>